<reference evidence="3" key="1">
    <citation type="journal article" date="2019" name="Int. J. Syst. Evol. Microbiol.">
        <title>The Global Catalogue of Microorganisms (GCM) 10K type strain sequencing project: providing services to taxonomists for standard genome sequencing and annotation.</title>
        <authorList>
            <consortium name="The Broad Institute Genomics Platform"/>
            <consortium name="The Broad Institute Genome Sequencing Center for Infectious Disease"/>
            <person name="Wu L."/>
            <person name="Ma J."/>
        </authorList>
    </citation>
    <scope>NUCLEOTIDE SEQUENCE [LARGE SCALE GENOMIC DNA]</scope>
    <source>
        <strain evidence="3">JCM 17316</strain>
    </source>
</reference>
<protein>
    <submittedName>
        <fullName evidence="2">Uncharacterized protein</fullName>
    </submittedName>
</protein>
<sequence>MSAMKIKADSERAALERRSDYNALPYPDLRLPAAPLRETGRTASQARAGLRRRRLPAKEALSGCRVTGDHTVTARHTEPSPVISVRSRFVSSRRTSGCAARRM</sequence>
<dbReference type="EMBL" id="BAABDO010000168">
    <property type="protein sequence ID" value="GAA4158263.1"/>
    <property type="molecule type" value="Genomic_DNA"/>
</dbReference>
<evidence type="ECO:0000256" key="1">
    <source>
        <dbReference type="SAM" id="MobiDB-lite"/>
    </source>
</evidence>
<evidence type="ECO:0000313" key="2">
    <source>
        <dbReference type="EMBL" id="GAA4158263.1"/>
    </source>
</evidence>
<comment type="caution">
    <text evidence="2">The sequence shown here is derived from an EMBL/GenBank/DDBJ whole genome shotgun (WGS) entry which is preliminary data.</text>
</comment>
<organism evidence="2 3">
    <name type="scientific">Actinomadura keratinilytica</name>
    <dbReference type="NCBI Taxonomy" id="547461"/>
    <lineage>
        <taxon>Bacteria</taxon>
        <taxon>Bacillati</taxon>
        <taxon>Actinomycetota</taxon>
        <taxon>Actinomycetes</taxon>
        <taxon>Streptosporangiales</taxon>
        <taxon>Thermomonosporaceae</taxon>
        <taxon>Actinomadura</taxon>
    </lineage>
</organism>
<feature type="region of interest" description="Disordered" evidence="1">
    <location>
        <begin position="32"/>
        <end position="53"/>
    </location>
</feature>
<evidence type="ECO:0000313" key="3">
    <source>
        <dbReference type="Proteomes" id="UP001500266"/>
    </source>
</evidence>
<gene>
    <name evidence="2" type="ORF">GCM10022416_60260</name>
</gene>
<proteinExistence type="predicted"/>
<dbReference type="Proteomes" id="UP001500266">
    <property type="component" value="Unassembled WGS sequence"/>
</dbReference>
<keyword evidence="3" id="KW-1185">Reference proteome</keyword>
<name>A0ABP7ZHS9_9ACTN</name>
<accession>A0ABP7ZHS9</accession>